<dbReference type="GO" id="GO:0005576">
    <property type="term" value="C:extracellular region"/>
    <property type="evidence" value="ECO:0007669"/>
    <property type="project" value="TreeGrafter"/>
</dbReference>
<reference evidence="5" key="1">
    <citation type="submission" date="2015-08" db="EMBL/GenBank/DDBJ databases">
        <title>Genome sequence and comparative analysis of clavicipitaceous insect-pathogenic fungus Aschersonia badia with Metarhizium spp.</title>
        <authorList>
            <person name="Agrawal Y."/>
            <person name="Narwani T."/>
            <person name="Subramanian S."/>
        </authorList>
    </citation>
    <scope>NUCLEOTIDE SEQUENCE</scope>
    <source>
        <strain evidence="5">MTCC 10142</strain>
    </source>
</reference>
<dbReference type="GO" id="GO:0005975">
    <property type="term" value="P:carbohydrate metabolic process"/>
    <property type="evidence" value="ECO:0007669"/>
    <property type="project" value="InterPro"/>
</dbReference>
<dbReference type="EC" id="3.2.1.14" evidence="1"/>
<dbReference type="InterPro" id="IPR017946">
    <property type="entry name" value="PLC-like_Pdiesterase_TIM-brl"/>
</dbReference>
<reference evidence="6" key="2">
    <citation type="journal article" date="2016" name="BMC Genomics">
        <title>Genome sequence and comparative analysis of clavicipitaceous insect-pathogenic fungus Aschersonia badia with Metarhizium spp.</title>
        <authorList>
            <person name="Agrawal Y."/>
            <person name="Narwani T."/>
            <person name="Subramanian S."/>
        </authorList>
    </citation>
    <scope>NUCLEOTIDE SEQUENCE</scope>
    <source>
        <strain evidence="6">MTCC 10142</strain>
    </source>
</reference>
<dbReference type="PANTHER" id="PTHR11177:SF378">
    <property type="entry name" value="CHITINASE"/>
    <property type="match status" value="1"/>
</dbReference>
<dbReference type="PROSITE" id="PS51910">
    <property type="entry name" value="GH18_2"/>
    <property type="match status" value="1"/>
</dbReference>
<dbReference type="SUPFAM" id="SSF51695">
    <property type="entry name" value="PLC-like phosphodiesterases"/>
    <property type="match status" value="1"/>
</dbReference>
<dbReference type="PANTHER" id="PTHR11177">
    <property type="entry name" value="CHITINASE"/>
    <property type="match status" value="1"/>
</dbReference>
<dbReference type="EMBL" id="KT630118">
    <property type="protein sequence ID" value="ALI93560.1"/>
    <property type="molecule type" value="Genomic_DNA"/>
</dbReference>
<evidence type="ECO:0000313" key="6">
    <source>
        <dbReference type="EMBL" id="ANH56439.1"/>
    </source>
</evidence>
<evidence type="ECO:0000259" key="4">
    <source>
        <dbReference type="PROSITE" id="PS51910"/>
    </source>
</evidence>
<dbReference type="Pfam" id="PF00704">
    <property type="entry name" value="Glyco_hydro_18"/>
    <property type="match status" value="1"/>
</dbReference>
<dbReference type="InterPro" id="IPR030395">
    <property type="entry name" value="GP_PDE_dom"/>
</dbReference>
<dbReference type="InterPro" id="IPR050314">
    <property type="entry name" value="Glycosyl_Hydrlase_18"/>
</dbReference>
<protein>
    <recommendedName>
        <fullName evidence="1">chitinase</fullName>
        <ecNumber evidence="1">3.2.1.14</ecNumber>
    </recommendedName>
</protein>
<dbReference type="InterPro" id="IPR011583">
    <property type="entry name" value="Chitinase_II/V-like_cat"/>
</dbReference>
<sequence>MYLTGQHNVVPSSDSRLIDGITHVILAFMRSDVFNSEDASPEFPLFTTVKETRRHFTAETKVMIATGGWGDSLGFEEASRNATSREKWCSNVKRMIDMTGADGVDIDWEYPGAVLTSNVPSGNRDDYKIIPNEKRRWEIEAYVELLSDLRKAIGRHKLLSIAVPGLERDMMAFSAETVPRLVQVVDFINVMTYDLLNRRDVQVKHHSGVVASLDSIQTYMARGAPSQMLNLGLGYYVKWALTEKCDAGQILECRTQLLEDPNSGADLGRTAGFSWHDQVPPDLEPSFARALADGHYFEDGSFGYWDAAELRWWTFDTEKVILSKLRTIVGPLRLGGVFAWGLGEDAPAFRHLSATFDGLKELRNTEGKRDELLAVISQVTTASPRPSTHVELGPRPYYLVNNMTDGPLRSQLESCKEKEMRPSKFSIGHRGGACLQFPEHSQESTMAGARMGVGVLECDVTFTKDLQLVCRHSQCDLHTTTNIVSIAALNAKCTKPFIPAANGKPASAKCCTSDITLAEYKSLCAKMDGFNASATNAHDFLSGTPSWRTDLYATCGKTVHLTEHIAMVEKLGLHHTPELKVPEVTMPFTGPNNSTYTYERFAQQMIDAYKTARVPPSRVIAQTFDHSIMRFWLLREPEFAKTAILLDQTADEGFGTMAQAIDNLAVYAQEGVQTMAPPLHYLVETRNKTIVPSAYAKRASQLGLKLITWSLERSGPLAAVHSRGDYYYGTIQDAVTKDGDLYTYVDVLARQVGVVGMFSDWSATVTFYANCFGIGLM</sequence>
<proteinExistence type="predicted"/>
<dbReference type="SUPFAM" id="SSF51445">
    <property type="entry name" value="(Trans)glycosidases"/>
    <property type="match status" value="1"/>
</dbReference>
<evidence type="ECO:0000256" key="2">
    <source>
        <dbReference type="ARBA" id="ARBA00023026"/>
    </source>
</evidence>
<keyword evidence="2" id="KW-0843">Virulence</keyword>
<evidence type="ECO:0000256" key="1">
    <source>
        <dbReference type="ARBA" id="ARBA00012729"/>
    </source>
</evidence>
<dbReference type="CDD" id="cd00598">
    <property type="entry name" value="GH18_chitinase-like"/>
    <property type="match status" value="1"/>
</dbReference>
<dbReference type="SMART" id="SM00636">
    <property type="entry name" value="Glyco_18"/>
    <property type="match status" value="1"/>
</dbReference>
<evidence type="ECO:0000259" key="3">
    <source>
        <dbReference type="PROSITE" id="PS51704"/>
    </source>
</evidence>
<dbReference type="GO" id="GO:0008061">
    <property type="term" value="F:chitin binding"/>
    <property type="evidence" value="ECO:0007669"/>
    <property type="project" value="InterPro"/>
</dbReference>
<evidence type="ECO:0000313" key="5">
    <source>
        <dbReference type="EMBL" id="ALI93560.1"/>
    </source>
</evidence>
<feature type="domain" description="GP-PDE" evidence="3">
    <location>
        <begin position="424"/>
        <end position="752"/>
    </location>
</feature>
<dbReference type="AlphaFoldDB" id="A0A0P0CNI4"/>
<dbReference type="GO" id="GO:0006629">
    <property type="term" value="P:lipid metabolic process"/>
    <property type="evidence" value="ECO:0007669"/>
    <property type="project" value="InterPro"/>
</dbReference>
<dbReference type="Gene3D" id="3.20.20.80">
    <property type="entry name" value="Glycosidases"/>
    <property type="match status" value="1"/>
</dbReference>
<dbReference type="Gene3D" id="3.20.20.190">
    <property type="entry name" value="Phosphatidylinositol (PI) phosphodiesterase"/>
    <property type="match status" value="1"/>
</dbReference>
<dbReference type="Pfam" id="PF03009">
    <property type="entry name" value="GDPD"/>
    <property type="match status" value="1"/>
</dbReference>
<organism evidence="5">
    <name type="scientific">Hypocrella siamensis</name>
    <dbReference type="NCBI Taxonomy" id="696354"/>
    <lineage>
        <taxon>Eukaryota</taxon>
        <taxon>Fungi</taxon>
        <taxon>Dikarya</taxon>
        <taxon>Ascomycota</taxon>
        <taxon>Pezizomycotina</taxon>
        <taxon>Sordariomycetes</taxon>
        <taxon>Hypocreomycetidae</taxon>
        <taxon>Hypocreales</taxon>
        <taxon>Clavicipitaceae</taxon>
        <taxon>Hypocrella</taxon>
    </lineage>
</organism>
<dbReference type="GO" id="GO:0008081">
    <property type="term" value="F:phosphoric diester hydrolase activity"/>
    <property type="evidence" value="ECO:0007669"/>
    <property type="project" value="InterPro"/>
</dbReference>
<dbReference type="GO" id="GO:0006032">
    <property type="term" value="P:chitin catabolic process"/>
    <property type="evidence" value="ECO:0007669"/>
    <property type="project" value="TreeGrafter"/>
</dbReference>
<dbReference type="InterPro" id="IPR017853">
    <property type="entry name" value="GH"/>
</dbReference>
<name>A0A0P0CNI4_9HYPO</name>
<accession>A0A0P0CNI4</accession>
<dbReference type="PROSITE" id="PS51704">
    <property type="entry name" value="GP_PDE"/>
    <property type="match status" value="1"/>
</dbReference>
<dbReference type="EMBL" id="KU202529">
    <property type="protein sequence ID" value="ANH56439.1"/>
    <property type="molecule type" value="Genomic_DNA"/>
</dbReference>
<dbReference type="GO" id="GO:0008843">
    <property type="term" value="F:endochitinase activity"/>
    <property type="evidence" value="ECO:0007669"/>
    <property type="project" value="UniProtKB-EC"/>
</dbReference>
<feature type="domain" description="GH18" evidence="4">
    <location>
        <begin position="1"/>
        <end position="362"/>
    </location>
</feature>
<dbReference type="InterPro" id="IPR001223">
    <property type="entry name" value="Glyco_hydro18_cat"/>
</dbReference>